<keyword evidence="2" id="KW-1185">Reference proteome</keyword>
<dbReference type="EMBL" id="BAAAGS010000008">
    <property type="protein sequence ID" value="GAA0518951.1"/>
    <property type="molecule type" value="Genomic_DNA"/>
</dbReference>
<gene>
    <name evidence="1" type="ORF">GCM10009533_17630</name>
</gene>
<comment type="caution">
    <text evidence="1">The sequence shown here is derived from an EMBL/GenBank/DDBJ whole genome shotgun (WGS) entry which is preliminary data.</text>
</comment>
<dbReference type="RefSeq" id="WP_009942573.1">
    <property type="nucleotide sequence ID" value="NZ_BAAAGS010000008.1"/>
</dbReference>
<evidence type="ECO:0000313" key="1">
    <source>
        <dbReference type="EMBL" id="GAA0518951.1"/>
    </source>
</evidence>
<dbReference type="PANTHER" id="PTHR31118:SF32">
    <property type="entry name" value="KYNURENINE FORMAMIDASE"/>
    <property type="match status" value="1"/>
</dbReference>
<protein>
    <submittedName>
        <fullName evidence="1">Cyclase family protein</fullName>
    </submittedName>
</protein>
<dbReference type="InterPro" id="IPR037175">
    <property type="entry name" value="KFase_sf"/>
</dbReference>
<dbReference type="InterPro" id="IPR007325">
    <property type="entry name" value="KFase/CYL"/>
</dbReference>
<dbReference type="Pfam" id="PF04199">
    <property type="entry name" value="Cyclase"/>
    <property type="match status" value="1"/>
</dbReference>
<dbReference type="PANTHER" id="PTHR31118">
    <property type="entry name" value="CYCLASE-LIKE PROTEIN 2"/>
    <property type="match status" value="1"/>
</dbReference>
<proteinExistence type="predicted"/>
<name>A0ABP3MEP9_SACER</name>
<organism evidence="1 2">
    <name type="scientific">Saccharopolyspora erythraea</name>
    <name type="common">Streptomyces erythraeus</name>
    <dbReference type="NCBI Taxonomy" id="1836"/>
    <lineage>
        <taxon>Bacteria</taxon>
        <taxon>Bacillati</taxon>
        <taxon>Actinomycetota</taxon>
        <taxon>Actinomycetes</taxon>
        <taxon>Pseudonocardiales</taxon>
        <taxon>Pseudonocardiaceae</taxon>
        <taxon>Saccharopolyspora</taxon>
    </lineage>
</organism>
<accession>A0ABP3MEP9</accession>
<reference evidence="2" key="1">
    <citation type="journal article" date="2019" name="Int. J. Syst. Evol. Microbiol.">
        <title>The Global Catalogue of Microorganisms (GCM) 10K type strain sequencing project: providing services to taxonomists for standard genome sequencing and annotation.</title>
        <authorList>
            <consortium name="The Broad Institute Genomics Platform"/>
            <consortium name="The Broad Institute Genome Sequencing Center for Infectious Disease"/>
            <person name="Wu L."/>
            <person name="Ma J."/>
        </authorList>
    </citation>
    <scope>NUCLEOTIDE SEQUENCE [LARGE SCALE GENOMIC DNA]</scope>
    <source>
        <strain evidence="2">JCM 10303</strain>
    </source>
</reference>
<dbReference type="Gene3D" id="3.50.30.50">
    <property type="entry name" value="Putative cyclase"/>
    <property type="match status" value="1"/>
</dbReference>
<evidence type="ECO:0000313" key="2">
    <source>
        <dbReference type="Proteomes" id="UP001500729"/>
    </source>
</evidence>
<dbReference type="SUPFAM" id="SSF102198">
    <property type="entry name" value="Putative cyclase"/>
    <property type="match status" value="1"/>
</dbReference>
<sequence>MRLVDLSHVIEPGMATYPGLPGPEISSHLSFDDSRSHYSAGTEFTIGRISMVSNTGTYLDTPAHRFREGDDLCRLPLERCAMLPAAVVDGGDSAIGADAFEGVDVGGCAVLLRTGWDRYWGTDRYGAPEHPHLTEAGARYLVDRGVALVGIDSVNIDDTRTGDRPAHTVLLGADVPVVEHLTGLGALPATGARFTAVPPAVRGLATFPVRAFATIR</sequence>
<dbReference type="Proteomes" id="UP001500729">
    <property type="component" value="Unassembled WGS sequence"/>
</dbReference>